<dbReference type="NCBIfam" id="TIGR00412">
    <property type="entry name" value="redox_disulf_2"/>
    <property type="match status" value="1"/>
</dbReference>
<dbReference type="Gene3D" id="3.40.30.10">
    <property type="entry name" value="Glutaredoxin"/>
    <property type="match status" value="1"/>
</dbReference>
<dbReference type="RefSeq" id="WP_119114414.1">
    <property type="nucleotide sequence ID" value="NZ_CBCSEO010000012.1"/>
</dbReference>
<dbReference type="Proteomes" id="UP000265816">
    <property type="component" value="Unassembled WGS sequence"/>
</dbReference>
<keyword evidence="5" id="KW-1185">Reference proteome</keyword>
<evidence type="ECO:0000313" key="4">
    <source>
        <dbReference type="EMBL" id="RID82476.1"/>
    </source>
</evidence>
<evidence type="ECO:0000256" key="1">
    <source>
        <dbReference type="PIRSR" id="PIRSR037031-50"/>
    </source>
</evidence>
<dbReference type="Pfam" id="PF13192">
    <property type="entry name" value="Thioredoxin_3"/>
    <property type="match status" value="1"/>
</dbReference>
<dbReference type="InterPro" id="IPR036249">
    <property type="entry name" value="Thioredoxin-like_sf"/>
</dbReference>
<proteinExistence type="predicted"/>
<keyword evidence="2" id="KW-1015">Disulfide bond</keyword>
<feature type="domain" description="Thioredoxin-like fold" evidence="3">
    <location>
        <begin position="1"/>
        <end position="75"/>
    </location>
</feature>
<accession>A0A398B3X1</accession>
<dbReference type="PANTHER" id="PTHR36450:SF1">
    <property type="entry name" value="THIOREDOXIN"/>
    <property type="match status" value="1"/>
</dbReference>
<evidence type="ECO:0000259" key="3">
    <source>
        <dbReference type="Pfam" id="PF13192"/>
    </source>
</evidence>
<organism evidence="4 5">
    <name type="scientific">Mesobacillus zeae</name>
    <dbReference type="NCBI Taxonomy" id="1917180"/>
    <lineage>
        <taxon>Bacteria</taxon>
        <taxon>Bacillati</taxon>
        <taxon>Bacillota</taxon>
        <taxon>Bacilli</taxon>
        <taxon>Bacillales</taxon>
        <taxon>Bacillaceae</taxon>
        <taxon>Mesobacillus</taxon>
    </lineage>
</organism>
<name>A0A398B3X1_9BACI</name>
<feature type="disulfide bond" description="Redox-active" evidence="2">
    <location>
        <begin position="10"/>
        <end position="13"/>
    </location>
</feature>
<evidence type="ECO:0000256" key="2">
    <source>
        <dbReference type="PIRSR" id="PIRSR037031-51"/>
    </source>
</evidence>
<comment type="caution">
    <text evidence="4">The sequence shown here is derived from an EMBL/GenBank/DDBJ whole genome shotgun (WGS) entry which is preliminary data.</text>
</comment>
<reference evidence="4 5" key="1">
    <citation type="submission" date="2018-08" db="EMBL/GenBank/DDBJ databases">
        <title>Bacillus jemisoniae sp. nov., Bacillus chryseoplanitiae sp. nov., Bacillus resnikiae sp. nov., and Bacillus frankliniae sp. nov., isolated from Viking spacecraft and associated surfaces.</title>
        <authorList>
            <person name="Seuylemezian A."/>
            <person name="Vaishampayan P."/>
        </authorList>
    </citation>
    <scope>NUCLEOTIDE SEQUENCE [LARGE SCALE GENOMIC DNA]</scope>
    <source>
        <strain evidence="4 5">JJ-247</strain>
    </source>
</reference>
<feature type="active site" description="Nucleophile" evidence="1">
    <location>
        <position position="10"/>
    </location>
</feature>
<dbReference type="PIRSF" id="PIRSF037031">
    <property type="entry name" value="Redox_disulphide_2"/>
    <property type="match status" value="1"/>
</dbReference>
<gene>
    <name evidence="4" type="ORF">D1970_18895</name>
</gene>
<feature type="active site" description="Nucleophile" evidence="1">
    <location>
        <position position="13"/>
    </location>
</feature>
<protein>
    <submittedName>
        <fullName evidence="4">Thioredoxin family protein</fullName>
    </submittedName>
</protein>
<dbReference type="EMBL" id="QWVT01000037">
    <property type="protein sequence ID" value="RID82476.1"/>
    <property type="molecule type" value="Genomic_DNA"/>
</dbReference>
<dbReference type="SUPFAM" id="SSF52833">
    <property type="entry name" value="Thioredoxin-like"/>
    <property type="match status" value="1"/>
</dbReference>
<sequence length="77" mass="8451">MKIKVLGTGCKKCKELEQNVLAAVNEMGIEAEVEKVEDIRDIMSYKIMSTPALVVEEKVVSTGKLLSVGQVKELISK</sequence>
<dbReference type="InterPro" id="IPR012336">
    <property type="entry name" value="Thioredoxin-like_fold"/>
</dbReference>
<keyword evidence="2" id="KW-0676">Redox-active center</keyword>
<dbReference type="OrthoDB" id="9800630at2"/>
<dbReference type="InterPro" id="IPR005243">
    <property type="entry name" value="THIRX-like_proc"/>
</dbReference>
<dbReference type="PANTHER" id="PTHR36450">
    <property type="entry name" value="THIOREDOXIN"/>
    <property type="match status" value="1"/>
</dbReference>
<dbReference type="AlphaFoldDB" id="A0A398B3X1"/>
<evidence type="ECO:0000313" key="5">
    <source>
        <dbReference type="Proteomes" id="UP000265816"/>
    </source>
</evidence>